<organism evidence="6 7">
    <name type="scientific">Caenimonas koreensis DSM 17982</name>
    <dbReference type="NCBI Taxonomy" id="1121255"/>
    <lineage>
        <taxon>Bacteria</taxon>
        <taxon>Pseudomonadati</taxon>
        <taxon>Pseudomonadota</taxon>
        <taxon>Betaproteobacteria</taxon>
        <taxon>Burkholderiales</taxon>
        <taxon>Comamonadaceae</taxon>
        <taxon>Caenimonas</taxon>
    </lineage>
</organism>
<dbReference type="EMBL" id="WJBU01000006">
    <property type="protein sequence ID" value="MRD47226.1"/>
    <property type="molecule type" value="Genomic_DNA"/>
</dbReference>
<gene>
    <name evidence="6" type="ORF">GHT07_08040</name>
</gene>
<reference evidence="6 7" key="1">
    <citation type="submission" date="2019-11" db="EMBL/GenBank/DDBJ databases">
        <title>Caenimonas koreensis gen. nov., sp. nov., isolated from activated sludge.</title>
        <authorList>
            <person name="Seung H.R."/>
        </authorList>
    </citation>
    <scope>NUCLEOTIDE SEQUENCE [LARGE SCALE GENOMIC DNA]</scope>
    <source>
        <strain evidence="6 7">EMB320</strain>
    </source>
</reference>
<keyword evidence="4" id="KW-0175">Coiled coil</keyword>
<dbReference type="Pfam" id="PF00535">
    <property type="entry name" value="Glycos_transf_2"/>
    <property type="match status" value="2"/>
</dbReference>
<evidence type="ECO:0000256" key="1">
    <source>
        <dbReference type="ARBA" id="ARBA00006739"/>
    </source>
</evidence>
<keyword evidence="7" id="KW-1185">Reference proteome</keyword>
<dbReference type="Gene3D" id="3.90.550.10">
    <property type="entry name" value="Spore Coat Polysaccharide Biosynthesis Protein SpsA, Chain A"/>
    <property type="match status" value="2"/>
</dbReference>
<dbReference type="OrthoDB" id="9816564at2"/>
<dbReference type="Proteomes" id="UP000487350">
    <property type="component" value="Unassembled WGS sequence"/>
</dbReference>
<evidence type="ECO:0000259" key="5">
    <source>
        <dbReference type="Pfam" id="PF00535"/>
    </source>
</evidence>
<dbReference type="PANTHER" id="PTHR43179">
    <property type="entry name" value="RHAMNOSYLTRANSFERASE WBBL"/>
    <property type="match status" value="1"/>
</dbReference>
<comment type="similarity">
    <text evidence="1">Belongs to the glycosyltransferase 2 family.</text>
</comment>
<proteinExistence type="inferred from homology"/>
<feature type="domain" description="Glycosyltransferase 2-like" evidence="5">
    <location>
        <begin position="819"/>
        <end position="990"/>
    </location>
</feature>
<dbReference type="RefSeq" id="WP_153584543.1">
    <property type="nucleotide sequence ID" value="NZ_WJBU01000006.1"/>
</dbReference>
<accession>A0A844B761</accession>
<keyword evidence="2" id="KW-0328">Glycosyltransferase</keyword>
<dbReference type="InterPro" id="IPR001173">
    <property type="entry name" value="Glyco_trans_2-like"/>
</dbReference>
<keyword evidence="3 6" id="KW-0808">Transferase</keyword>
<dbReference type="CDD" id="cd04186">
    <property type="entry name" value="GT_2_like_c"/>
    <property type="match status" value="1"/>
</dbReference>
<dbReference type="Gene3D" id="3.40.50.2000">
    <property type="entry name" value="Glycogen Phosphorylase B"/>
    <property type="match status" value="1"/>
</dbReference>
<protein>
    <submittedName>
        <fullName evidence="6">Glycosyltransferase</fullName>
    </submittedName>
</protein>
<name>A0A844B761_9BURK</name>
<dbReference type="SUPFAM" id="SSF53448">
    <property type="entry name" value="Nucleotide-diphospho-sugar transferases"/>
    <property type="match status" value="2"/>
</dbReference>
<dbReference type="PANTHER" id="PTHR43179:SF12">
    <property type="entry name" value="GALACTOFURANOSYLTRANSFERASE GLFT2"/>
    <property type="match status" value="1"/>
</dbReference>
<feature type="domain" description="Glycosyltransferase 2-like" evidence="5">
    <location>
        <begin position="39"/>
        <end position="146"/>
    </location>
</feature>
<dbReference type="AlphaFoldDB" id="A0A844B761"/>
<sequence length="1072" mass="117172">MPSPTPSTHTTGEHATADLFEAADTSRLVSIVVRSMDRPSLGRALASVAAQTWPSIEVLVVSAKGPGHHPVGEKCGPHDMRMVGGSAPLARSAAANAGIAAANGEWICFLDDDDWLAPTHIEILARQFLQSPGAVAAYSGVSCVEQDAASGEMREVMRYNEQFDAARLLCENYLPIHSVLFSRAAATRTAGFDEALSIFEDWDFWIQLSRTGSFVHVDSISATYLLGSGDSGLYGNTALQEEFARRILDKWLPAISPVEWAQIWALCRRGLRAQDAAAQLQQAREDALAAVSRALQAEADAAMAKQNAEAQRKQAEIWKQDAAAAREATDRMFVMATEAERLREEAALSLMRQGDALQVVTREYHEAVALLQAEQYTVMRPLARNIKRFARTVWRRLPSPVQAAVRKVLGRPAAVGTPAPPAIVPGNGDAHDWAHLLAGGKPGAFTVILFPVIDWHFRIQRPQHLARELGKQGHRVLYLSTTFAAGSTPSDTRLIESPAENVHLIQLAIDGPAPNIYEDSLTPAQALQLAEALTWLQQAAGLGQLVSLVNLPFWRPVATRLPANIVAYDCMDFHAGFSTNTGTMLGEEEALLRDCDLLITTSGRLAELMQAQAPGKPHALVRNGTQVEHFATPPAELKLQPDGRPVIGYFGAISEWFDMGLVVDIARARPDWRFILVGSTFGCDVSQARPMPNIEFIGEVPYAELPGWVHAFDVCLIPFIINELTSCTNPVKVYEYLSAGKQVVATRMPELVAIADQVRLADDAPGFVQQIEQALQADSDTTARIEAAAARRTWASNHSWEARGALLSQAIAASFPKVSVIVLCYNNLELTRACLHSVEHNSLWPNLELVVVDNASSDGSPAWLTQFAATRPWVKLILSAKNTGFAAGNNLGLAAATGELLIMLNNDTEVSPGWIQGLRRHFDREPKLGMVGPVTDNIGNEAKIAVGYSDPAGMAAWAMSRTVRHAGEQIHSRVLAFFCVALRRTVYEEVGGLDEAFGLGFFEDDDYCNRARQAGWQLAIAEDVFVHHHLSASFDKLKSSTRQELFEKNKAIYERKWGPWVPHVYREAGTSE</sequence>
<dbReference type="GO" id="GO:0016757">
    <property type="term" value="F:glycosyltransferase activity"/>
    <property type="evidence" value="ECO:0007669"/>
    <property type="project" value="UniProtKB-KW"/>
</dbReference>
<evidence type="ECO:0000256" key="2">
    <source>
        <dbReference type="ARBA" id="ARBA00022676"/>
    </source>
</evidence>
<dbReference type="SUPFAM" id="SSF53756">
    <property type="entry name" value="UDP-Glycosyltransferase/glycogen phosphorylase"/>
    <property type="match status" value="1"/>
</dbReference>
<evidence type="ECO:0000313" key="6">
    <source>
        <dbReference type="EMBL" id="MRD47226.1"/>
    </source>
</evidence>
<comment type="caution">
    <text evidence="6">The sequence shown here is derived from an EMBL/GenBank/DDBJ whole genome shotgun (WGS) entry which is preliminary data.</text>
</comment>
<feature type="coiled-coil region" evidence="4">
    <location>
        <begin position="294"/>
        <end position="328"/>
    </location>
</feature>
<dbReference type="Pfam" id="PF13692">
    <property type="entry name" value="Glyco_trans_1_4"/>
    <property type="match status" value="1"/>
</dbReference>
<dbReference type="InterPro" id="IPR029044">
    <property type="entry name" value="Nucleotide-diphossugar_trans"/>
</dbReference>
<evidence type="ECO:0000313" key="7">
    <source>
        <dbReference type="Proteomes" id="UP000487350"/>
    </source>
</evidence>
<evidence type="ECO:0000256" key="4">
    <source>
        <dbReference type="SAM" id="Coils"/>
    </source>
</evidence>
<evidence type="ECO:0000256" key="3">
    <source>
        <dbReference type="ARBA" id="ARBA00022679"/>
    </source>
</evidence>